<gene>
    <name evidence="2" type="ORF">PM10SUCC1_19010</name>
</gene>
<feature type="transmembrane region" description="Helical" evidence="1">
    <location>
        <begin position="274"/>
        <end position="292"/>
    </location>
</feature>
<feature type="transmembrane region" description="Helical" evidence="1">
    <location>
        <begin position="456"/>
        <end position="474"/>
    </location>
</feature>
<dbReference type="InterPro" id="IPR004697">
    <property type="entry name" value="AbgT"/>
</dbReference>
<evidence type="ECO:0000256" key="1">
    <source>
        <dbReference type="SAM" id="Phobius"/>
    </source>
</evidence>
<keyword evidence="3" id="KW-1185">Reference proteome</keyword>
<feature type="transmembrane region" description="Helical" evidence="1">
    <location>
        <begin position="152"/>
        <end position="169"/>
    </location>
</feature>
<name>A0A9W6LN88_9FUSO</name>
<dbReference type="GO" id="GO:0015558">
    <property type="term" value="F:secondary active p-aminobenzoyl-glutamate transmembrane transporter activity"/>
    <property type="evidence" value="ECO:0007669"/>
    <property type="project" value="InterPro"/>
</dbReference>
<comment type="caution">
    <text evidence="2">The sequence shown here is derived from an EMBL/GenBank/DDBJ whole genome shotgun (WGS) entry which is preliminary data.</text>
</comment>
<sequence>MSSVVAQQKSSRGRIQKFLNIVETGGNKLPNPIIMFFYFTVITYVLSLVMAKLGVEVSYETLENGSIVEKTTGVVNLMSVEGIRNLFTKAIPNFTGHPALGTILIAMLGVGVAEKSGLIDALIKKIVLGVPAALVTPVVIFAGVMSNVAADAGYVVLIPLGAIIFMGFGRHPLAGMAAAFAGVSGGFSANLVIGTVDTVMAGITQPAAQILDSTYTINPASNWYFIIVSTFLITGLGWWVTDRIVEPALGRYRRDTDESGKSEFELTALEVKGLRAAGLSVVLFGLGVLLLTREGAPLGAYAAQGGKVVDPFMEAIVFILGIFFFLPGVVFGFVSRKFKNGGEDIVAGLVDSMKQSAAVIVIIFVSAQFIYAFTASNIGTIIAVRGAEAIKATGFSGTPLMVVFIVATALINLFIGGLTSKWMMMSPVFVPLFMQLGFSPEYTMLAYRIGDSTTNIISPLMSYFPIIVAFAVKYKRKGEDLGVGTLVSMMLPYSVVFLGGWIVLFVVWSLLGIPIGPGTATTYIMG</sequence>
<dbReference type="RefSeq" id="WP_281835521.1">
    <property type="nucleotide sequence ID" value="NZ_BSDY01000008.1"/>
</dbReference>
<dbReference type="AlphaFoldDB" id="A0A9W6LN88"/>
<dbReference type="PANTHER" id="PTHR30282">
    <property type="entry name" value="P-AMINOBENZOYL GLUTAMATE TRANSPORTER"/>
    <property type="match status" value="1"/>
</dbReference>
<feature type="transmembrane region" description="Helical" evidence="1">
    <location>
        <begin position="176"/>
        <end position="203"/>
    </location>
</feature>
<proteinExistence type="predicted"/>
<keyword evidence="1" id="KW-0472">Membrane</keyword>
<feature type="transmembrane region" description="Helical" evidence="1">
    <location>
        <begin position="312"/>
        <end position="335"/>
    </location>
</feature>
<dbReference type="Pfam" id="PF03806">
    <property type="entry name" value="ABG_transport"/>
    <property type="match status" value="1"/>
</dbReference>
<dbReference type="EMBL" id="BSDY01000008">
    <property type="protein sequence ID" value="GLI56387.1"/>
    <property type="molecule type" value="Genomic_DNA"/>
</dbReference>
<feature type="transmembrane region" description="Helical" evidence="1">
    <location>
        <begin position="126"/>
        <end position="146"/>
    </location>
</feature>
<evidence type="ECO:0000313" key="3">
    <source>
        <dbReference type="Proteomes" id="UP001144471"/>
    </source>
</evidence>
<keyword evidence="1" id="KW-0812">Transmembrane</keyword>
<dbReference type="PANTHER" id="PTHR30282:SF0">
    <property type="entry name" value="P-AMINOBENZOYL-GLUTAMATE TRANSPORT PROTEIN"/>
    <property type="match status" value="1"/>
</dbReference>
<dbReference type="GO" id="GO:1902604">
    <property type="term" value="P:p-aminobenzoyl-glutamate transmembrane transport"/>
    <property type="evidence" value="ECO:0007669"/>
    <property type="project" value="InterPro"/>
</dbReference>
<feature type="transmembrane region" description="Helical" evidence="1">
    <location>
        <begin position="356"/>
        <end position="374"/>
    </location>
</feature>
<keyword evidence="1" id="KW-1133">Transmembrane helix</keyword>
<feature type="transmembrane region" description="Helical" evidence="1">
    <location>
        <begin position="223"/>
        <end position="241"/>
    </location>
</feature>
<feature type="transmembrane region" description="Helical" evidence="1">
    <location>
        <begin position="36"/>
        <end position="55"/>
    </location>
</feature>
<feature type="transmembrane region" description="Helical" evidence="1">
    <location>
        <begin position="428"/>
        <end position="450"/>
    </location>
</feature>
<dbReference type="Proteomes" id="UP001144471">
    <property type="component" value="Unassembled WGS sequence"/>
</dbReference>
<protein>
    <submittedName>
        <fullName evidence="2">Aminobenzoyl-glutamate transporter</fullName>
    </submittedName>
</protein>
<reference evidence="2" key="1">
    <citation type="submission" date="2022-12" db="EMBL/GenBank/DDBJ databases">
        <title>Reference genome sequencing for broad-spectrum identification of bacterial and archaeal isolates by mass spectrometry.</title>
        <authorList>
            <person name="Sekiguchi Y."/>
            <person name="Tourlousse D.M."/>
        </authorList>
    </citation>
    <scope>NUCLEOTIDE SEQUENCE</scope>
    <source>
        <strain evidence="2">10succ1</strain>
    </source>
</reference>
<organism evidence="2 3">
    <name type="scientific">Propionigenium maris DSM 9537</name>
    <dbReference type="NCBI Taxonomy" id="1123000"/>
    <lineage>
        <taxon>Bacteria</taxon>
        <taxon>Fusobacteriati</taxon>
        <taxon>Fusobacteriota</taxon>
        <taxon>Fusobacteriia</taxon>
        <taxon>Fusobacteriales</taxon>
        <taxon>Fusobacteriaceae</taxon>
        <taxon>Propionigenium</taxon>
    </lineage>
</organism>
<feature type="transmembrane region" description="Helical" evidence="1">
    <location>
        <begin position="486"/>
        <end position="511"/>
    </location>
</feature>
<accession>A0A9W6LN88</accession>
<feature type="transmembrane region" description="Helical" evidence="1">
    <location>
        <begin position="394"/>
        <end position="416"/>
    </location>
</feature>
<feature type="transmembrane region" description="Helical" evidence="1">
    <location>
        <begin position="94"/>
        <end position="114"/>
    </location>
</feature>
<evidence type="ECO:0000313" key="2">
    <source>
        <dbReference type="EMBL" id="GLI56387.1"/>
    </source>
</evidence>